<dbReference type="PROSITE" id="PS50850">
    <property type="entry name" value="MFS"/>
    <property type="match status" value="1"/>
</dbReference>
<comment type="caution">
    <text evidence="27">The sequence shown here is derived from an EMBL/GenBank/DDBJ whole genome shotgun (WGS) entry which is preliminary data.</text>
</comment>
<comment type="catalytic activity">
    <reaction evidence="15">
        <text>L-arginyl-L-alpha-amino acid(out) = L-arginyl-L-alpha-amino acid(in)</text>
        <dbReference type="Rhea" id="RHEA:79371"/>
        <dbReference type="ChEBI" id="CHEBI:84315"/>
    </reaction>
</comment>
<evidence type="ECO:0000256" key="12">
    <source>
        <dbReference type="ARBA" id="ARBA00044891"/>
    </source>
</evidence>
<evidence type="ECO:0000256" key="10">
    <source>
        <dbReference type="ARBA" id="ARBA00044881"/>
    </source>
</evidence>
<accession>A0A644YC72</accession>
<dbReference type="AlphaFoldDB" id="A0A644YC72"/>
<evidence type="ECO:0000256" key="24">
    <source>
        <dbReference type="ARBA" id="ARBA00046376"/>
    </source>
</evidence>
<comment type="similarity">
    <text evidence="2">Belongs to the major facilitator superfamily.</text>
</comment>
<evidence type="ECO:0000256" key="7">
    <source>
        <dbReference type="ARBA" id="ARBA00023228"/>
    </source>
</evidence>
<comment type="catalytic activity">
    <reaction evidence="12">
        <text>L-lysyl-L-alpha-amino acid(out) = L-lysyl-L-alpha-amino acid(in)</text>
        <dbReference type="Rhea" id="RHEA:79387"/>
        <dbReference type="ChEBI" id="CHEBI:229965"/>
    </reaction>
</comment>
<evidence type="ECO:0000256" key="9">
    <source>
        <dbReference type="ARBA" id="ARBA00044878"/>
    </source>
</evidence>
<keyword evidence="4 25" id="KW-0812">Transmembrane</keyword>
<dbReference type="GO" id="GO:0022857">
    <property type="term" value="F:transmembrane transporter activity"/>
    <property type="evidence" value="ECO:0007669"/>
    <property type="project" value="InterPro"/>
</dbReference>
<evidence type="ECO:0000256" key="25">
    <source>
        <dbReference type="SAM" id="Phobius"/>
    </source>
</evidence>
<comment type="catalytic activity">
    <reaction evidence="20">
        <text>L-lysyl-glycine(out) = L-lysyl-glycine(in)</text>
        <dbReference type="Rhea" id="RHEA:79407"/>
        <dbReference type="ChEBI" id="CHEBI:191202"/>
    </reaction>
</comment>
<comment type="catalytic activity">
    <reaction evidence="18">
        <text>L-histidyl-L-alpha-amino acid(out) = L-histidyl-L-alpha-amino acid(in)</text>
        <dbReference type="Rhea" id="RHEA:79379"/>
        <dbReference type="ChEBI" id="CHEBI:229964"/>
    </reaction>
</comment>
<comment type="subcellular location">
    <subcellularLocation>
        <location evidence="1">Lysosome membrane</location>
        <topology evidence="1">Multi-pass membrane protein</topology>
    </subcellularLocation>
</comment>
<organism evidence="27">
    <name type="scientific">bioreactor metagenome</name>
    <dbReference type="NCBI Taxonomy" id="1076179"/>
    <lineage>
        <taxon>unclassified sequences</taxon>
        <taxon>metagenomes</taxon>
        <taxon>ecological metagenomes</taxon>
    </lineage>
</organism>
<feature type="transmembrane region" description="Helical" evidence="25">
    <location>
        <begin position="57"/>
        <end position="78"/>
    </location>
</feature>
<evidence type="ECO:0000259" key="26">
    <source>
        <dbReference type="PROSITE" id="PS50850"/>
    </source>
</evidence>
<keyword evidence="6 25" id="KW-0472">Membrane</keyword>
<evidence type="ECO:0000256" key="17">
    <source>
        <dbReference type="ARBA" id="ARBA00044903"/>
    </source>
</evidence>
<protein>
    <recommendedName>
        <fullName evidence="21">Lysosomal dipeptide transporter MFSD1</fullName>
    </recommendedName>
    <alternativeName>
        <fullName evidence="22">Major facilitator superfamily domain-containing protein 1</fullName>
    </alternativeName>
</protein>
<dbReference type="InterPro" id="IPR036259">
    <property type="entry name" value="MFS_trans_sf"/>
</dbReference>
<evidence type="ECO:0000256" key="16">
    <source>
        <dbReference type="ARBA" id="ARBA00044900"/>
    </source>
</evidence>
<evidence type="ECO:0000256" key="14">
    <source>
        <dbReference type="ARBA" id="ARBA00044898"/>
    </source>
</evidence>
<feature type="transmembrane region" description="Helical" evidence="25">
    <location>
        <begin position="376"/>
        <end position="400"/>
    </location>
</feature>
<sequence>MKNQSVQLRDSAPMRWLMLLLVALTMFAAYVASDIFSPLQTMLERHNQWNPSEYGWFAGSYSIFNVFLGMLIFGGIILDRKGIRFSGILSSILMVIGIGIKYWAVTDQSLLGNSMMFLGDEYKMQVVWAVVGFGIFGVGAEVAGITVSKSIVKWFKGKELALAMGMQLSLARLGSAAALAFSPMIASRYGNVSTPVLFGFVLLILGLLSFIIYSVYDKKLDVQIKAEETEPEESFNMKDLKAVLNNKGFWLIAILCVVFYSAVFPFLKYAAGLMEFKFGVDPKLSGLIPSMLPFGAIVLTPLFGRIYDKIGHGADLMIGGSFLLVSVHILFAMPFIDQWWMAIILMILLGIAFSMVPSAMWPSLAKIMPERQLGTTYALTFYIQNIGLMLVPIMVGNVLNKYSIVGTIVKDGVTVNQYDYTLTMSIFAAICSLAIVVSLLLKFMDKKMGYGLQYANMEKKK</sequence>
<comment type="function">
    <text evidence="23">Lysosomal dipeptide uniporter that selectively exports lysine, arginine or histidine-containing dipeptides with a net positive charge from the lysosome lumen into the cytosol. Could play a role in a specific type of protein O-glycosylation indirectly regulating macrophages migration and tissue invasion. Also essential for liver homeostasis.</text>
</comment>
<dbReference type="PANTHER" id="PTHR23512">
    <property type="entry name" value="MAJOR FACILITATOR SUPERFAMILY DOMAIN-CONTAINING PROTEIN 1"/>
    <property type="match status" value="1"/>
</dbReference>
<proteinExistence type="inferred from homology"/>
<feature type="transmembrane region" description="Helical" evidence="25">
    <location>
        <begin position="160"/>
        <end position="185"/>
    </location>
</feature>
<dbReference type="PANTHER" id="PTHR23512:SF3">
    <property type="entry name" value="MAJOR FACILITATOR SUPERFAMILY DOMAIN-CONTAINING PROTEIN 1"/>
    <property type="match status" value="1"/>
</dbReference>
<dbReference type="GO" id="GO:0005765">
    <property type="term" value="C:lysosomal membrane"/>
    <property type="evidence" value="ECO:0007669"/>
    <property type="project" value="UniProtKB-SubCell"/>
</dbReference>
<comment type="catalytic activity">
    <reaction evidence="10">
        <text>L-alpha-aminoacyl-L-arginine(out) = L-alpha-aminoacyl-L-arginine(in)</text>
        <dbReference type="Rhea" id="RHEA:79367"/>
        <dbReference type="ChEBI" id="CHEBI:229968"/>
    </reaction>
</comment>
<dbReference type="EMBL" id="VSSQ01004094">
    <property type="protein sequence ID" value="MPM23714.1"/>
    <property type="molecule type" value="Genomic_DNA"/>
</dbReference>
<keyword evidence="5 25" id="KW-1133">Transmembrane helix</keyword>
<comment type="catalytic activity">
    <reaction evidence="19">
        <text>L-alanyl-L-lysine(out) = L-alanyl-L-lysine(in)</text>
        <dbReference type="Rhea" id="RHEA:79415"/>
        <dbReference type="ChEBI" id="CHEBI:192470"/>
    </reaction>
</comment>
<feature type="transmembrane region" description="Helical" evidence="25">
    <location>
        <begin position="287"/>
        <end position="304"/>
    </location>
</feature>
<evidence type="ECO:0000256" key="4">
    <source>
        <dbReference type="ARBA" id="ARBA00022692"/>
    </source>
</evidence>
<evidence type="ECO:0000256" key="5">
    <source>
        <dbReference type="ARBA" id="ARBA00022989"/>
    </source>
</evidence>
<evidence type="ECO:0000256" key="2">
    <source>
        <dbReference type="ARBA" id="ARBA00008335"/>
    </source>
</evidence>
<evidence type="ECO:0000256" key="23">
    <source>
        <dbReference type="ARBA" id="ARBA00045709"/>
    </source>
</evidence>
<feature type="transmembrane region" description="Helical" evidence="25">
    <location>
        <begin position="248"/>
        <end position="267"/>
    </location>
</feature>
<evidence type="ECO:0000256" key="8">
    <source>
        <dbReference type="ARBA" id="ARBA00044876"/>
    </source>
</evidence>
<dbReference type="SUPFAM" id="SSF103473">
    <property type="entry name" value="MFS general substrate transporter"/>
    <property type="match status" value="1"/>
</dbReference>
<reference evidence="27" key="1">
    <citation type="submission" date="2019-08" db="EMBL/GenBank/DDBJ databases">
        <authorList>
            <person name="Kucharzyk K."/>
            <person name="Murdoch R.W."/>
            <person name="Higgins S."/>
            <person name="Loffler F."/>
        </authorList>
    </citation>
    <scope>NUCLEOTIDE SEQUENCE</scope>
</reference>
<evidence type="ECO:0000256" key="22">
    <source>
        <dbReference type="ARBA" id="ARBA00045018"/>
    </source>
</evidence>
<dbReference type="Gene3D" id="1.20.1250.20">
    <property type="entry name" value="MFS general substrate transporter like domains"/>
    <property type="match status" value="2"/>
</dbReference>
<comment type="subunit">
    <text evidence="24">Homodimer. Interacts with lysosomal protein GLMP (via lumenal domain); the interaction starts while both proteins are still in the endoplasmic reticulum and is required for stabilization of MFSD1 in lysosomes but has no direct effect on its targeting to lysosomes or transporter activity.</text>
</comment>
<dbReference type="InterPro" id="IPR052187">
    <property type="entry name" value="MFSD1"/>
</dbReference>
<feature type="transmembrane region" description="Helical" evidence="25">
    <location>
        <begin position="420"/>
        <end position="441"/>
    </location>
</feature>
<evidence type="ECO:0000256" key="21">
    <source>
        <dbReference type="ARBA" id="ARBA00044985"/>
    </source>
</evidence>
<evidence type="ECO:0000256" key="6">
    <source>
        <dbReference type="ARBA" id="ARBA00023136"/>
    </source>
</evidence>
<feature type="transmembrane region" description="Helical" evidence="25">
    <location>
        <begin position="316"/>
        <end position="336"/>
    </location>
</feature>
<keyword evidence="7" id="KW-0458">Lysosome</keyword>
<comment type="catalytic activity">
    <reaction evidence="9">
        <text>L-histidyl-glycine(out) = L-histidyl-glycine(in)</text>
        <dbReference type="Rhea" id="RHEA:79395"/>
        <dbReference type="ChEBI" id="CHEBI:229957"/>
    </reaction>
</comment>
<feature type="domain" description="Major facilitator superfamily (MFS) profile" evidence="26">
    <location>
        <begin position="18"/>
        <end position="446"/>
    </location>
</feature>
<evidence type="ECO:0000256" key="20">
    <source>
        <dbReference type="ARBA" id="ARBA00044924"/>
    </source>
</evidence>
<comment type="catalytic activity">
    <reaction evidence="8">
        <text>L-lysyl-L-alanine(out) = L-lysyl-L-alanine(in)</text>
        <dbReference type="Rhea" id="RHEA:79399"/>
        <dbReference type="ChEBI" id="CHEBI:229954"/>
    </reaction>
</comment>
<keyword evidence="3" id="KW-0813">Transport</keyword>
<name>A0A644YC72_9ZZZZ</name>
<evidence type="ECO:0000313" key="27">
    <source>
        <dbReference type="EMBL" id="MPM23714.1"/>
    </source>
</evidence>
<evidence type="ECO:0000256" key="15">
    <source>
        <dbReference type="ARBA" id="ARBA00044899"/>
    </source>
</evidence>
<comment type="catalytic activity">
    <reaction evidence="11">
        <text>L-alpha-aminoacyl-L-histidine(out) = L-alpha-aminoacyl-L-histidine(in)</text>
        <dbReference type="Rhea" id="RHEA:79375"/>
        <dbReference type="ChEBI" id="CHEBI:229967"/>
    </reaction>
</comment>
<evidence type="ECO:0000256" key="1">
    <source>
        <dbReference type="ARBA" id="ARBA00004155"/>
    </source>
</evidence>
<feature type="transmembrane region" description="Helical" evidence="25">
    <location>
        <begin position="342"/>
        <end position="364"/>
    </location>
</feature>
<dbReference type="InterPro" id="IPR011701">
    <property type="entry name" value="MFS"/>
</dbReference>
<comment type="catalytic activity">
    <reaction evidence="16">
        <text>L-lysyl-L-lysine(out) = L-lysyl-L-lysine(in)</text>
        <dbReference type="Rhea" id="RHEA:79403"/>
        <dbReference type="ChEBI" id="CHEBI:229956"/>
    </reaction>
</comment>
<evidence type="ECO:0000256" key="13">
    <source>
        <dbReference type="ARBA" id="ARBA00044893"/>
    </source>
</evidence>
<gene>
    <name evidence="27" type="ORF">SDC9_70188</name>
</gene>
<evidence type="ECO:0000256" key="19">
    <source>
        <dbReference type="ARBA" id="ARBA00044919"/>
    </source>
</evidence>
<feature type="transmembrane region" description="Helical" evidence="25">
    <location>
        <begin position="85"/>
        <end position="105"/>
    </location>
</feature>
<feature type="transmembrane region" description="Helical" evidence="25">
    <location>
        <begin position="125"/>
        <end position="148"/>
    </location>
</feature>
<evidence type="ECO:0000256" key="3">
    <source>
        <dbReference type="ARBA" id="ARBA00022448"/>
    </source>
</evidence>
<dbReference type="InterPro" id="IPR020846">
    <property type="entry name" value="MFS_dom"/>
</dbReference>
<comment type="catalytic activity">
    <reaction evidence="17">
        <text>L-arginyl-glycine(out) = L-arginyl-glycine(in)</text>
        <dbReference type="Rhea" id="RHEA:79391"/>
        <dbReference type="ChEBI" id="CHEBI:229955"/>
    </reaction>
</comment>
<comment type="catalytic activity">
    <reaction evidence="14">
        <text>L-aspartyl-L-lysine(out) = L-aspartyl-L-lysine(in)</text>
        <dbReference type="Rhea" id="RHEA:79411"/>
        <dbReference type="ChEBI" id="CHEBI:229953"/>
    </reaction>
</comment>
<evidence type="ECO:0000256" key="11">
    <source>
        <dbReference type="ARBA" id="ARBA00044884"/>
    </source>
</evidence>
<evidence type="ECO:0000256" key="18">
    <source>
        <dbReference type="ARBA" id="ARBA00044912"/>
    </source>
</evidence>
<feature type="transmembrane region" description="Helical" evidence="25">
    <location>
        <begin position="197"/>
        <end position="216"/>
    </location>
</feature>
<dbReference type="Pfam" id="PF07690">
    <property type="entry name" value="MFS_1"/>
    <property type="match status" value="1"/>
</dbReference>
<comment type="catalytic activity">
    <reaction evidence="13">
        <text>L-alpha-aminoacyl-L-lysine(out) = L-alpha-aminoacyl-L-lysine(in)</text>
        <dbReference type="Rhea" id="RHEA:79383"/>
        <dbReference type="ChEBI" id="CHEBI:229966"/>
    </reaction>
</comment>